<evidence type="ECO:0000313" key="4">
    <source>
        <dbReference type="Proteomes" id="UP000007754"/>
    </source>
</evidence>
<feature type="domain" description="Sodium channel modifier 1 zinc-finger" evidence="2">
    <location>
        <begin position="44"/>
        <end position="70"/>
    </location>
</feature>
<accession>A0A674HIH9</accession>
<feature type="compositionally biased region" description="Polar residues" evidence="1">
    <location>
        <begin position="152"/>
        <end position="164"/>
    </location>
</feature>
<evidence type="ECO:0000313" key="3">
    <source>
        <dbReference type="Ensembl" id="ENSTGUP00000035589.1"/>
    </source>
</evidence>
<name>A0A674HIH9_TAEGU</name>
<dbReference type="Proteomes" id="UP000007754">
    <property type="component" value="Chromosome 25"/>
</dbReference>
<dbReference type="GeneTree" id="ENSGT00390000010811"/>
<dbReference type="Ensembl" id="ENSTGUT00000045821.1">
    <property type="protein sequence ID" value="ENSTGUP00000035589.1"/>
    <property type="gene ID" value="ENSTGUG00000019946.1"/>
</dbReference>
<reference evidence="3" key="3">
    <citation type="submission" date="2025-09" db="UniProtKB">
        <authorList>
            <consortium name="Ensembl"/>
        </authorList>
    </citation>
    <scope>IDENTIFICATION</scope>
</reference>
<evidence type="ECO:0000256" key="1">
    <source>
        <dbReference type="SAM" id="MobiDB-lite"/>
    </source>
</evidence>
<reference evidence="3" key="2">
    <citation type="submission" date="2025-08" db="UniProtKB">
        <authorList>
            <consortium name="Ensembl"/>
        </authorList>
    </citation>
    <scope>IDENTIFICATION</scope>
</reference>
<dbReference type="PANTHER" id="PTHR32297">
    <property type="entry name" value="SODIUM CHANNEL MODIFIER 1"/>
    <property type="match status" value="1"/>
</dbReference>
<evidence type="ECO:0000259" key="2">
    <source>
        <dbReference type="Pfam" id="PF15803"/>
    </source>
</evidence>
<dbReference type="InterPro" id="IPR031622">
    <property type="entry name" value="Znf-SCNM1"/>
</dbReference>
<feature type="region of interest" description="Disordered" evidence="1">
    <location>
        <begin position="224"/>
        <end position="297"/>
    </location>
</feature>
<dbReference type="AlphaFoldDB" id="A0A674HIH9"/>
<dbReference type="GO" id="GO:0005634">
    <property type="term" value="C:nucleus"/>
    <property type="evidence" value="ECO:0007669"/>
    <property type="project" value="TreeGrafter"/>
</dbReference>
<dbReference type="InParanoid" id="A0A674HIH9"/>
<reference evidence="3 4" key="1">
    <citation type="journal article" date="2010" name="Nature">
        <title>The genome of a songbird.</title>
        <authorList>
            <person name="Warren W.C."/>
            <person name="Clayton D.F."/>
            <person name="Ellegren H."/>
            <person name="Arnold A.P."/>
            <person name="Hillier L.W."/>
            <person name="Kunstner A."/>
            <person name="Searle S."/>
            <person name="White S."/>
            <person name="Vilella A.J."/>
            <person name="Fairley S."/>
            <person name="Heger A."/>
            <person name="Kong L."/>
            <person name="Ponting C.P."/>
            <person name="Jarvis E.D."/>
            <person name="Mello C.V."/>
            <person name="Minx P."/>
            <person name="Lovell P."/>
            <person name="Velho T.A."/>
            <person name="Ferris M."/>
            <person name="Balakrishnan C.N."/>
            <person name="Sinha S."/>
            <person name="Blatti C."/>
            <person name="London S.E."/>
            <person name="Li Y."/>
            <person name="Lin Y.C."/>
            <person name="George J."/>
            <person name="Sweedler J."/>
            <person name="Southey B."/>
            <person name="Gunaratne P."/>
            <person name="Watson M."/>
            <person name="Nam K."/>
            <person name="Backstrom N."/>
            <person name="Smeds L."/>
            <person name="Nabholz B."/>
            <person name="Itoh Y."/>
            <person name="Whitney O."/>
            <person name="Pfenning A.R."/>
            <person name="Howard J."/>
            <person name="Volker M."/>
            <person name="Skinner B.M."/>
            <person name="Griffin D.K."/>
            <person name="Ye L."/>
            <person name="McLaren W.M."/>
            <person name="Flicek P."/>
            <person name="Quesada V."/>
            <person name="Velasco G."/>
            <person name="Lopez-Otin C."/>
            <person name="Puente X.S."/>
            <person name="Olender T."/>
            <person name="Lancet D."/>
            <person name="Smit A.F."/>
            <person name="Hubley R."/>
            <person name="Konkel M.K."/>
            <person name="Walker J.A."/>
            <person name="Batzer M.A."/>
            <person name="Gu W."/>
            <person name="Pollock D.D."/>
            <person name="Chen L."/>
            <person name="Cheng Z."/>
            <person name="Eichler E.E."/>
            <person name="Stapley J."/>
            <person name="Slate J."/>
            <person name="Ekblom R."/>
            <person name="Birkhead T."/>
            <person name="Burke T."/>
            <person name="Burt D."/>
            <person name="Scharff C."/>
            <person name="Adam I."/>
            <person name="Richard H."/>
            <person name="Sultan M."/>
            <person name="Soldatov A."/>
            <person name="Lehrach H."/>
            <person name="Edwards S.V."/>
            <person name="Yang S.P."/>
            <person name="Li X."/>
            <person name="Graves T."/>
            <person name="Fulton L."/>
            <person name="Nelson J."/>
            <person name="Chinwalla A."/>
            <person name="Hou S."/>
            <person name="Mardis E.R."/>
            <person name="Wilson R.K."/>
        </authorList>
    </citation>
    <scope>NUCLEOTIDE SEQUENCE [LARGE SCALE GENOMIC DNA]</scope>
</reference>
<organism evidence="3 4">
    <name type="scientific">Taeniopygia guttata</name>
    <name type="common">Zebra finch</name>
    <name type="synonym">Poephila guttata</name>
    <dbReference type="NCBI Taxonomy" id="59729"/>
    <lineage>
        <taxon>Eukaryota</taxon>
        <taxon>Metazoa</taxon>
        <taxon>Chordata</taxon>
        <taxon>Craniata</taxon>
        <taxon>Vertebrata</taxon>
        <taxon>Euteleostomi</taxon>
        <taxon>Archelosauria</taxon>
        <taxon>Archosauria</taxon>
        <taxon>Dinosauria</taxon>
        <taxon>Saurischia</taxon>
        <taxon>Theropoda</taxon>
        <taxon>Coelurosauria</taxon>
        <taxon>Aves</taxon>
        <taxon>Neognathae</taxon>
        <taxon>Neoaves</taxon>
        <taxon>Telluraves</taxon>
        <taxon>Australaves</taxon>
        <taxon>Passeriformes</taxon>
        <taxon>Passeroidea</taxon>
        <taxon>Estrildidae</taxon>
        <taxon>Estrildinae</taxon>
        <taxon>Taeniopygia</taxon>
    </lineage>
</organism>
<feature type="compositionally biased region" description="Basic residues" evidence="1">
    <location>
        <begin position="261"/>
        <end position="272"/>
    </location>
</feature>
<proteinExistence type="predicted"/>
<gene>
    <name evidence="3" type="primary">SCNM1</name>
</gene>
<protein>
    <recommendedName>
        <fullName evidence="2">Sodium channel modifier 1 zinc-finger domain-containing protein</fullName>
    </recommendedName>
</protein>
<dbReference type="Pfam" id="PF15803">
    <property type="entry name" value="zf-SCNM1"/>
    <property type="match status" value="1"/>
</dbReference>
<dbReference type="InterPro" id="IPR033570">
    <property type="entry name" value="SCNM1"/>
</dbReference>
<feature type="compositionally biased region" description="Pro residues" evidence="1">
    <location>
        <begin position="285"/>
        <end position="294"/>
    </location>
</feature>
<dbReference type="GO" id="GO:0008380">
    <property type="term" value="P:RNA splicing"/>
    <property type="evidence" value="ECO:0007669"/>
    <property type="project" value="InterPro"/>
</dbReference>
<dbReference type="PANTHER" id="PTHR32297:SF1">
    <property type="entry name" value="SODIUM CHANNEL MODIFIER 1"/>
    <property type="match status" value="1"/>
</dbReference>
<sequence>MSFKRDESDPGPLRALQRRRVAELLASAIPEDEALLLRDGRLACSLCPQRPVCDTLQTLLLHRAGRKHLDNLRRSFGRPRCPQVTPQEAPGVAPAEQAPLLARTRRLARSALLPSAPYSGCCRRATKGSSSRAGMPGVIPKNSQTPPEPSWNPGNSRNSETPSPAHTDGIPKDRKRGRKGNSRISEGPEGNSRCSEGPSPEQLRILRHHLHLRRWVGIWEFREKSQKCPPQVSPQRSPQKYPPKNPHKNPPKYPKIIPQKKSLKKTPKKSPKPTKNTPKNSLNPRKPPQPPFPASQPGLAPGCCWELGEGRERRVRLRRGGAAPAAAGLTSPRVPRCPHMSPRVPRCPHMSPGVPRAPGIKGEFFWTIFPLYSRRSLRSGRAQGSF</sequence>
<feature type="region of interest" description="Disordered" evidence="1">
    <location>
        <begin position="123"/>
        <end position="199"/>
    </location>
</feature>
<feature type="compositionally biased region" description="Low complexity" evidence="1">
    <location>
        <begin position="273"/>
        <end position="284"/>
    </location>
</feature>
<keyword evidence="4" id="KW-1185">Reference proteome</keyword>